<proteinExistence type="predicted"/>
<sequence>MTGQPPSTGIRVNGTSLTEEETAALLTVINTQLVETPPAEPPVDHSTRNRVISTWAAIDGWHESPRGH</sequence>
<reference evidence="1 2" key="1">
    <citation type="submission" date="2023-07" db="EMBL/GenBank/DDBJ databases">
        <title>Sequencing the genomes of 1000 actinobacteria strains.</title>
        <authorList>
            <person name="Klenk H.-P."/>
        </authorList>
    </citation>
    <scope>NUCLEOTIDE SEQUENCE [LARGE SCALE GENOMIC DNA]</scope>
    <source>
        <strain evidence="1 2">DSM 22966</strain>
    </source>
</reference>
<organism evidence="1 2">
    <name type="scientific">Enteractinococcus fodinae</name>
    <dbReference type="NCBI Taxonomy" id="684663"/>
    <lineage>
        <taxon>Bacteria</taxon>
        <taxon>Bacillati</taxon>
        <taxon>Actinomycetota</taxon>
        <taxon>Actinomycetes</taxon>
        <taxon>Micrococcales</taxon>
        <taxon>Micrococcaceae</taxon>
    </lineage>
</organism>
<accession>A0ABU2B1L5</accession>
<comment type="caution">
    <text evidence="1">The sequence shown here is derived from an EMBL/GenBank/DDBJ whole genome shotgun (WGS) entry which is preliminary data.</text>
</comment>
<evidence type="ECO:0000313" key="2">
    <source>
        <dbReference type="Proteomes" id="UP001183794"/>
    </source>
</evidence>
<keyword evidence="2" id="KW-1185">Reference proteome</keyword>
<dbReference type="RefSeq" id="WP_310173756.1">
    <property type="nucleotide sequence ID" value="NZ_BAABHE010000001.1"/>
</dbReference>
<dbReference type="EMBL" id="JAVDYJ010000001">
    <property type="protein sequence ID" value="MDR7347497.1"/>
    <property type="molecule type" value="Genomic_DNA"/>
</dbReference>
<gene>
    <name evidence="1" type="ORF">J2S62_001754</name>
</gene>
<evidence type="ECO:0008006" key="3">
    <source>
        <dbReference type="Google" id="ProtNLM"/>
    </source>
</evidence>
<evidence type="ECO:0000313" key="1">
    <source>
        <dbReference type="EMBL" id="MDR7347497.1"/>
    </source>
</evidence>
<name>A0ABU2B1L5_9MICC</name>
<dbReference type="Proteomes" id="UP001183794">
    <property type="component" value="Unassembled WGS sequence"/>
</dbReference>
<protein>
    <recommendedName>
        <fullName evidence="3">Acyl-CoA carboxylase subunit epsilon</fullName>
    </recommendedName>
</protein>